<evidence type="ECO:0000256" key="2">
    <source>
        <dbReference type="SAM" id="SignalP"/>
    </source>
</evidence>
<dbReference type="AlphaFoldDB" id="A0A8S8XHU1"/>
<accession>A0A8S8XHU1</accession>
<keyword evidence="1" id="KW-0378">Hydrolase</keyword>
<dbReference type="GO" id="GO:0008239">
    <property type="term" value="F:dipeptidyl-peptidase activity"/>
    <property type="evidence" value="ECO:0007669"/>
    <property type="project" value="InterPro"/>
</dbReference>
<dbReference type="Proteomes" id="UP000681075">
    <property type="component" value="Unassembled WGS sequence"/>
</dbReference>
<dbReference type="Pfam" id="PF08530">
    <property type="entry name" value="PepX_C"/>
    <property type="match status" value="1"/>
</dbReference>
<dbReference type="Gene3D" id="3.40.50.1820">
    <property type="entry name" value="alpha/beta hydrolase"/>
    <property type="match status" value="1"/>
</dbReference>
<sequence>MASLKPGLVIALLALCGAVGAYADEPQKVSHPGMYRGWSERLYNDRVRTSQYVAVRDGTRLAVDIYRPAINGKPVELRYPVVWVFTPYRRAFRQPDGTIKTGNDPLLRLTEYGYVIAMVDTRGKGASFGARRGFQDRTEALDGYDINEWLALQPWSTGKVGMAGCSYVGGSQKLVATTAPPHLRAIFPGCTDFDKYDFVSRGGMTAQFHTRPEDPATDWGEGVLPVDDDKDGSLLRAAQEEHRANTLMAPIWKEIPNRDGWSKLLGSQYWREVSFSSYVDVVQRSGIAIYNWGGWHDEGSEAQFLTLANLRNPQKLWMGPLSHCQSGDFDLVAEHLRFFDYWLKDIDNGIMREPPIYYATLDAPAGKEFQFADKWPLPDERRTRFYLRDGGVLATGPARAGKTMLQVDYNVSCAQPPIFWPCVQDAKGATFTTPALSRNLRITGHPVVHLWVTSTATDGDFFAYLEDIRPDGSVDIVAHGRLQASARALQTPRFNNLGLPWHRVEGADRINLVPGKPTELVFALLPTSKIFQAGHKMRVTITGADPRQRDRREMSPPPRVEILADGAHTSFVELPVIPDRTVQ</sequence>
<evidence type="ECO:0000256" key="1">
    <source>
        <dbReference type="ARBA" id="ARBA00022801"/>
    </source>
</evidence>
<feature type="domain" description="Xaa-Pro dipeptidyl-peptidase C-terminal" evidence="3">
    <location>
        <begin position="336"/>
        <end position="573"/>
    </location>
</feature>
<dbReference type="Gene3D" id="1.10.3020.10">
    <property type="entry name" value="alpha-amino acid ester hydrolase ( Helical cap domain)"/>
    <property type="match status" value="1"/>
</dbReference>
<evidence type="ECO:0000313" key="4">
    <source>
        <dbReference type="EMBL" id="GIL41591.1"/>
    </source>
</evidence>
<evidence type="ECO:0000313" key="5">
    <source>
        <dbReference type="Proteomes" id="UP000681075"/>
    </source>
</evidence>
<comment type="caution">
    <text evidence="4">The sequence shown here is derived from an EMBL/GenBank/DDBJ whole genome shotgun (WGS) entry which is preliminary data.</text>
</comment>
<dbReference type="SUPFAM" id="SSF53474">
    <property type="entry name" value="alpha/beta-Hydrolases"/>
    <property type="match status" value="1"/>
</dbReference>
<dbReference type="SMART" id="SM00939">
    <property type="entry name" value="PepX_C"/>
    <property type="match status" value="1"/>
</dbReference>
<feature type="chain" id="PRO_5035834601" evidence="2">
    <location>
        <begin position="24"/>
        <end position="583"/>
    </location>
</feature>
<dbReference type="InterPro" id="IPR000383">
    <property type="entry name" value="Xaa-Pro-like_dom"/>
</dbReference>
<dbReference type="InterPro" id="IPR029058">
    <property type="entry name" value="AB_hydrolase_fold"/>
</dbReference>
<dbReference type="InterPro" id="IPR005674">
    <property type="entry name" value="CocE/Ser_esterase"/>
</dbReference>
<keyword evidence="2" id="KW-0732">Signal</keyword>
<dbReference type="NCBIfam" id="TIGR00976">
    <property type="entry name" value="CocE_NonD"/>
    <property type="match status" value="2"/>
</dbReference>
<dbReference type="RefSeq" id="WP_420245134.1">
    <property type="nucleotide sequence ID" value="NZ_BOPV01000001.1"/>
</dbReference>
<dbReference type="Pfam" id="PF02129">
    <property type="entry name" value="Peptidase_S15"/>
    <property type="match status" value="1"/>
</dbReference>
<dbReference type="SUPFAM" id="SSF49785">
    <property type="entry name" value="Galactose-binding domain-like"/>
    <property type="match status" value="1"/>
</dbReference>
<proteinExistence type="predicted"/>
<dbReference type="InterPro" id="IPR013736">
    <property type="entry name" value="Xaa-Pro_dipept_C"/>
</dbReference>
<dbReference type="InterPro" id="IPR008979">
    <property type="entry name" value="Galactose-bd-like_sf"/>
</dbReference>
<dbReference type="EMBL" id="BOPV01000001">
    <property type="protein sequence ID" value="GIL41591.1"/>
    <property type="molecule type" value="Genomic_DNA"/>
</dbReference>
<dbReference type="Gene3D" id="2.60.120.260">
    <property type="entry name" value="Galactose-binding domain-like"/>
    <property type="match status" value="1"/>
</dbReference>
<reference evidence="4" key="1">
    <citation type="submission" date="2021-02" db="EMBL/GenBank/DDBJ databases">
        <title>Genome sequence of Rhodospirillales sp. strain TMPK1 isolated from soil.</title>
        <authorList>
            <person name="Nakai R."/>
            <person name="Kusada H."/>
            <person name="Tamaki H."/>
        </authorList>
    </citation>
    <scope>NUCLEOTIDE SEQUENCE</scope>
    <source>
        <strain evidence="4">TMPK1</strain>
    </source>
</reference>
<evidence type="ECO:0000259" key="3">
    <source>
        <dbReference type="SMART" id="SM00939"/>
    </source>
</evidence>
<name>A0A8S8XHU1_9PROT</name>
<gene>
    <name evidence="4" type="ORF">TMPK1_38280</name>
</gene>
<protein>
    <submittedName>
        <fullName evidence="4">Putative serine esterase</fullName>
    </submittedName>
</protein>
<organism evidence="4 5">
    <name type="scientific">Roseiterribacter gracilis</name>
    <dbReference type="NCBI Taxonomy" id="2812848"/>
    <lineage>
        <taxon>Bacteria</taxon>
        <taxon>Pseudomonadati</taxon>
        <taxon>Pseudomonadota</taxon>
        <taxon>Alphaproteobacteria</taxon>
        <taxon>Rhodospirillales</taxon>
        <taxon>Roseiterribacteraceae</taxon>
        <taxon>Roseiterribacter</taxon>
    </lineage>
</organism>
<keyword evidence="5" id="KW-1185">Reference proteome</keyword>
<feature type="signal peptide" evidence="2">
    <location>
        <begin position="1"/>
        <end position="23"/>
    </location>
</feature>